<comment type="caution">
    <text evidence="2">The sequence shown here is derived from an EMBL/GenBank/DDBJ whole genome shotgun (WGS) entry which is preliminary data.</text>
</comment>
<accession>A0ABP8C2V4</accession>
<evidence type="ECO:0000256" key="1">
    <source>
        <dbReference type="SAM" id="MobiDB-lite"/>
    </source>
</evidence>
<feature type="compositionally biased region" description="Polar residues" evidence="1">
    <location>
        <begin position="17"/>
        <end position="28"/>
    </location>
</feature>
<dbReference type="RefSeq" id="WP_344786785.1">
    <property type="nucleotide sequence ID" value="NZ_BAABCA010000002.1"/>
</dbReference>
<reference evidence="3" key="1">
    <citation type="journal article" date="2019" name="Int. J. Syst. Evol. Microbiol.">
        <title>The Global Catalogue of Microorganisms (GCM) 10K type strain sequencing project: providing services to taxonomists for standard genome sequencing and annotation.</title>
        <authorList>
            <consortium name="The Broad Institute Genomics Platform"/>
            <consortium name="The Broad Institute Genome Sequencing Center for Infectious Disease"/>
            <person name="Wu L."/>
            <person name="Ma J."/>
        </authorList>
    </citation>
    <scope>NUCLEOTIDE SEQUENCE [LARGE SCALE GENOMIC DNA]</scope>
    <source>
        <strain evidence="3">JCM 17630</strain>
    </source>
</reference>
<organism evidence="2 3">
    <name type="scientific">Postechiella marina</name>
    <dbReference type="NCBI Taxonomy" id="943941"/>
    <lineage>
        <taxon>Bacteria</taxon>
        <taxon>Pseudomonadati</taxon>
        <taxon>Bacteroidota</taxon>
        <taxon>Flavobacteriia</taxon>
        <taxon>Flavobacteriales</taxon>
        <taxon>Flavobacteriaceae</taxon>
        <taxon>Postechiella</taxon>
    </lineage>
</organism>
<protein>
    <submittedName>
        <fullName evidence="2">Uncharacterized protein</fullName>
    </submittedName>
</protein>
<keyword evidence="3" id="KW-1185">Reference proteome</keyword>
<feature type="region of interest" description="Disordered" evidence="1">
    <location>
        <begin position="1"/>
        <end position="47"/>
    </location>
</feature>
<gene>
    <name evidence="2" type="ORF">GCM10022291_07920</name>
</gene>
<name>A0ABP8C2V4_9FLAO</name>
<evidence type="ECO:0000313" key="3">
    <source>
        <dbReference type="Proteomes" id="UP001501496"/>
    </source>
</evidence>
<dbReference type="Proteomes" id="UP001501496">
    <property type="component" value="Unassembled WGS sequence"/>
</dbReference>
<proteinExistence type="predicted"/>
<dbReference type="EMBL" id="BAABCA010000002">
    <property type="protein sequence ID" value="GAA4232656.1"/>
    <property type="molecule type" value="Genomic_DNA"/>
</dbReference>
<sequence>MGIIDDKRKFKRKVEQNAPTNPSENTNLDNKKFDINADTIKEQQSKK</sequence>
<feature type="compositionally biased region" description="Basic and acidic residues" evidence="1">
    <location>
        <begin position="29"/>
        <end position="47"/>
    </location>
</feature>
<evidence type="ECO:0000313" key="2">
    <source>
        <dbReference type="EMBL" id="GAA4232656.1"/>
    </source>
</evidence>